<keyword evidence="2" id="KW-0812">Transmembrane</keyword>
<dbReference type="Gene3D" id="3.40.50.2000">
    <property type="entry name" value="Glycogen Phosphorylase B"/>
    <property type="match status" value="2"/>
</dbReference>
<evidence type="ECO:0000256" key="1">
    <source>
        <dbReference type="ARBA" id="ARBA00022679"/>
    </source>
</evidence>
<comment type="caution">
    <text evidence="5">The sequence shown here is derived from an EMBL/GenBank/DDBJ whole genome shotgun (WGS) entry which is preliminary data.</text>
</comment>
<gene>
    <name evidence="5" type="ORF">HK097_008528</name>
</gene>
<feature type="transmembrane region" description="Helical" evidence="2">
    <location>
        <begin position="626"/>
        <end position="649"/>
    </location>
</feature>
<feature type="domain" description="Erythromycin biosynthesis protein CIII-like C-terminal" evidence="4">
    <location>
        <begin position="415"/>
        <end position="516"/>
    </location>
</feature>
<dbReference type="SUPFAM" id="SSF53756">
    <property type="entry name" value="UDP-Glycosyltransferase/glycogen phosphorylase"/>
    <property type="match status" value="1"/>
</dbReference>
<keyword evidence="2" id="KW-0472">Membrane</keyword>
<dbReference type="FunFam" id="3.40.50.2000:FF:000009">
    <property type="entry name" value="Sterol 3-beta-glucosyltransferase UGT80A2"/>
    <property type="match status" value="1"/>
</dbReference>
<name>A0AAD5SA74_9FUNG</name>
<evidence type="ECO:0000256" key="2">
    <source>
        <dbReference type="SAM" id="Phobius"/>
    </source>
</evidence>
<evidence type="ECO:0000259" key="4">
    <source>
        <dbReference type="Pfam" id="PF06722"/>
    </source>
</evidence>
<accession>A0AAD5SA74</accession>
<dbReference type="Pfam" id="PF06722">
    <property type="entry name" value="EryCIII-like_C"/>
    <property type="match status" value="1"/>
</dbReference>
<dbReference type="GO" id="GO:0016906">
    <property type="term" value="F:sterol 3-beta-glucosyltransferase activity"/>
    <property type="evidence" value="ECO:0007669"/>
    <property type="project" value="UniProtKB-ARBA"/>
</dbReference>
<keyword evidence="2" id="KW-1133">Transmembrane helix</keyword>
<evidence type="ECO:0000259" key="3">
    <source>
        <dbReference type="Pfam" id="PF03033"/>
    </source>
</evidence>
<dbReference type="InterPro" id="IPR002213">
    <property type="entry name" value="UDP_glucos_trans"/>
</dbReference>
<keyword evidence="1" id="KW-0808">Transferase</keyword>
<dbReference type="InterPro" id="IPR050426">
    <property type="entry name" value="Glycosyltransferase_28"/>
</dbReference>
<dbReference type="Pfam" id="PF03033">
    <property type="entry name" value="Glyco_transf_28"/>
    <property type="match status" value="1"/>
</dbReference>
<evidence type="ECO:0000313" key="5">
    <source>
        <dbReference type="EMBL" id="KAJ3050527.1"/>
    </source>
</evidence>
<dbReference type="InterPro" id="IPR004276">
    <property type="entry name" value="GlycoTrans_28_N"/>
</dbReference>
<dbReference type="EMBL" id="JADGJD010000503">
    <property type="protein sequence ID" value="KAJ3050527.1"/>
    <property type="molecule type" value="Genomic_DNA"/>
</dbReference>
<dbReference type="CDD" id="cd03784">
    <property type="entry name" value="GT1_Gtf-like"/>
    <property type="match status" value="1"/>
</dbReference>
<evidence type="ECO:0008006" key="7">
    <source>
        <dbReference type="Google" id="ProtNLM"/>
    </source>
</evidence>
<feature type="transmembrane region" description="Helical" evidence="2">
    <location>
        <begin position="719"/>
        <end position="737"/>
    </location>
</feature>
<reference evidence="5" key="1">
    <citation type="submission" date="2020-05" db="EMBL/GenBank/DDBJ databases">
        <title>Phylogenomic resolution of chytrid fungi.</title>
        <authorList>
            <person name="Stajich J.E."/>
            <person name="Amses K."/>
            <person name="Simmons R."/>
            <person name="Seto K."/>
            <person name="Myers J."/>
            <person name="Bonds A."/>
            <person name="Quandt C.A."/>
            <person name="Barry K."/>
            <person name="Liu P."/>
            <person name="Grigoriev I."/>
            <person name="Longcore J.E."/>
            <person name="James T.Y."/>
        </authorList>
    </citation>
    <scope>NUCLEOTIDE SEQUENCE</scope>
    <source>
        <strain evidence="5">JEL0318</strain>
    </source>
</reference>
<keyword evidence="6" id="KW-1185">Reference proteome</keyword>
<protein>
    <recommendedName>
        <fullName evidence="7">Glycosyltransferase family 28 N-terminal domain-containing protein</fullName>
    </recommendedName>
</protein>
<dbReference type="PANTHER" id="PTHR48050:SF13">
    <property type="entry name" value="STEROL 3-BETA-GLUCOSYLTRANSFERASE UGT80A2"/>
    <property type="match status" value="1"/>
</dbReference>
<sequence length="844" mass="93831">MSDAELVDINSGTTSARSIGDIAAAAQVQDDGRLTLEGTVLPPAYQEHAEDEVPISSQSYHDLFQNVPAQLQPAGQDQIPQYPPPTVITPILDVPRLNIVIHIVGSRGDVQPFLALAKELQTYKHRVRIATHETFRAWVRKNNVEFYPIGGDPAELMAFMVENKGLIPTYASIAKGDVGKKRKMIKEICDGAWKSCIAPDEETGKPFRADVIMANPPSFGHIHCAEKLSIPLHMAFTMPWVPTISFPHPLTNIDHSKEVRKLLNKMSYTVVERLTWMGVGDVVNNFRERVLHLRPYTIQQATNAVLDLKVPWTFCWSPSLIPKPVDWGPEIDISGFYFLDQATNYTPPENLQAFLSAGAPPIYIGFGSITGHDPVKFTATILEGVKQANVRAIISKGWMNMGGGGGETSDPWIDKNVFFIGDCPHDWLFKNVDAVCHHGGAGTLSAGLRCGKPTIVVPFFGDQFFWGAMVYRMKAGPLPIPAVNLTGPKLAEAITTALSPETRTIASRIAEQMAAENGVKNGVVSFHAALPLESLKSDINPTHAASLTVPKLHLNVSLNVAQVLASAGLLAEEDFRKKRTKKWYIPSDHDGIPGTAAVRTALENVKNMVTIPVTKARRSKKMGGGIIDQLVFGLVGLIIASVYMCWWPFEATYYTLNELADGCSRLPCLYDKYTKPPPLPIITGLGSGLWEGWKALWVGIYDGIHDLFTRPFLYGKKDHFLIGCTWGVLVGVLNLHFKMVGGALKLGGYWLKGGTRQVLKKRHDKRVRVGGLGVEVPFRKKRWWQFWRKVTGEVGPEWVDKASSVSGYERAECERIVEMFREIVERRKRDVWWRRLVKMVGYLW</sequence>
<dbReference type="AlphaFoldDB" id="A0AAD5SA74"/>
<dbReference type="PANTHER" id="PTHR48050">
    <property type="entry name" value="STEROL 3-BETA-GLUCOSYLTRANSFERASE"/>
    <property type="match status" value="1"/>
</dbReference>
<dbReference type="InterPro" id="IPR010610">
    <property type="entry name" value="EryCIII-like_C"/>
</dbReference>
<evidence type="ECO:0000313" key="6">
    <source>
        <dbReference type="Proteomes" id="UP001212841"/>
    </source>
</evidence>
<organism evidence="5 6">
    <name type="scientific">Rhizophlyctis rosea</name>
    <dbReference type="NCBI Taxonomy" id="64517"/>
    <lineage>
        <taxon>Eukaryota</taxon>
        <taxon>Fungi</taxon>
        <taxon>Fungi incertae sedis</taxon>
        <taxon>Chytridiomycota</taxon>
        <taxon>Chytridiomycota incertae sedis</taxon>
        <taxon>Chytridiomycetes</taxon>
        <taxon>Rhizophlyctidales</taxon>
        <taxon>Rhizophlyctidaceae</taxon>
        <taxon>Rhizophlyctis</taxon>
    </lineage>
</organism>
<dbReference type="Proteomes" id="UP001212841">
    <property type="component" value="Unassembled WGS sequence"/>
</dbReference>
<dbReference type="GO" id="GO:0005975">
    <property type="term" value="P:carbohydrate metabolic process"/>
    <property type="evidence" value="ECO:0007669"/>
    <property type="project" value="InterPro"/>
</dbReference>
<feature type="domain" description="Glycosyltransferase family 28 N-terminal" evidence="3">
    <location>
        <begin position="99"/>
        <end position="243"/>
    </location>
</feature>
<proteinExistence type="predicted"/>